<feature type="transmembrane region" description="Helical" evidence="1">
    <location>
        <begin position="6"/>
        <end position="22"/>
    </location>
</feature>
<evidence type="ECO:0000313" key="3">
    <source>
        <dbReference type="Proteomes" id="UP000321363"/>
    </source>
</evidence>
<proteinExistence type="predicted"/>
<protein>
    <recommendedName>
        <fullName evidence="4">DUF3951 domain-containing protein</fullName>
    </recommendedName>
</protein>
<evidence type="ECO:0000313" key="2">
    <source>
        <dbReference type="EMBL" id="TXC86020.1"/>
    </source>
</evidence>
<keyword evidence="1" id="KW-0812">Transmembrane</keyword>
<evidence type="ECO:0008006" key="4">
    <source>
        <dbReference type="Google" id="ProtNLM"/>
    </source>
</evidence>
<keyword evidence="1" id="KW-1133">Transmembrane helix</keyword>
<keyword evidence="1" id="KW-0472">Membrane</keyword>
<comment type="caution">
    <text evidence="2">The sequence shown here is derived from an EMBL/GenBank/DDBJ whole genome shotgun (WGS) entry which is preliminary data.</text>
</comment>
<dbReference type="Proteomes" id="UP000321363">
    <property type="component" value="Unassembled WGS sequence"/>
</dbReference>
<dbReference type="AlphaFoldDB" id="A0A5C6VLY2"/>
<organism evidence="2 3">
    <name type="scientific">Metabacillus litoralis</name>
    <dbReference type="NCBI Taxonomy" id="152268"/>
    <lineage>
        <taxon>Bacteria</taxon>
        <taxon>Bacillati</taxon>
        <taxon>Bacillota</taxon>
        <taxon>Bacilli</taxon>
        <taxon>Bacillales</taxon>
        <taxon>Bacillaceae</taxon>
        <taxon>Metabacillus</taxon>
    </lineage>
</organism>
<gene>
    <name evidence="2" type="ORF">FS935_18380</name>
</gene>
<name>A0A5C6VLY2_9BACI</name>
<keyword evidence="3" id="KW-1185">Reference proteome</keyword>
<reference evidence="2 3" key="1">
    <citation type="journal article" date="2005" name="Int. J. Syst. Evol. Microbiol.">
        <title>Bacillus litoralis sp. nov., isolated from a tidal flat of the Yellow Sea in Korea.</title>
        <authorList>
            <person name="Yoon J.H."/>
            <person name="Oh T.K."/>
        </authorList>
    </citation>
    <scope>NUCLEOTIDE SEQUENCE [LARGE SCALE GENOMIC DNA]</scope>
    <source>
        <strain evidence="2 3">SW-211</strain>
    </source>
</reference>
<dbReference type="OrthoDB" id="2455398at2"/>
<accession>A0A5C6VLY2</accession>
<dbReference type="EMBL" id="VOQF01000013">
    <property type="protein sequence ID" value="TXC86020.1"/>
    <property type="molecule type" value="Genomic_DNA"/>
</dbReference>
<sequence>MQYILLVIILGVIIFSFIRMIRKKTYTQNNKYTPIDDINNGVLGSNKPDPLSIESRTEIQYEDVDK</sequence>
<evidence type="ECO:0000256" key="1">
    <source>
        <dbReference type="SAM" id="Phobius"/>
    </source>
</evidence>
<dbReference type="RefSeq" id="WP_146950111.1">
    <property type="nucleotide sequence ID" value="NZ_VOQF01000013.1"/>
</dbReference>